<dbReference type="Proteomes" id="UP000823775">
    <property type="component" value="Unassembled WGS sequence"/>
</dbReference>
<dbReference type="EMBL" id="JACEIK010004389">
    <property type="protein sequence ID" value="MCD9645295.1"/>
    <property type="molecule type" value="Genomic_DNA"/>
</dbReference>
<feature type="region of interest" description="Disordered" evidence="1">
    <location>
        <begin position="96"/>
        <end position="126"/>
    </location>
</feature>
<keyword evidence="3" id="KW-1185">Reference proteome</keyword>
<gene>
    <name evidence="2" type="ORF">HAX54_034126</name>
</gene>
<feature type="compositionally biased region" description="Polar residues" evidence="1">
    <location>
        <begin position="104"/>
        <end position="113"/>
    </location>
</feature>
<protein>
    <submittedName>
        <fullName evidence="2">Uncharacterized protein</fullName>
    </submittedName>
</protein>
<reference evidence="2 3" key="1">
    <citation type="journal article" date="2021" name="BMC Genomics">
        <title>Datura genome reveals duplications of psychoactive alkaloid biosynthetic genes and high mutation rate following tissue culture.</title>
        <authorList>
            <person name="Rajewski A."/>
            <person name="Carter-House D."/>
            <person name="Stajich J."/>
            <person name="Litt A."/>
        </authorList>
    </citation>
    <scope>NUCLEOTIDE SEQUENCE [LARGE SCALE GENOMIC DNA]</scope>
    <source>
        <strain evidence="2">AR-01</strain>
    </source>
</reference>
<organism evidence="2 3">
    <name type="scientific">Datura stramonium</name>
    <name type="common">Jimsonweed</name>
    <name type="synonym">Common thornapple</name>
    <dbReference type="NCBI Taxonomy" id="4076"/>
    <lineage>
        <taxon>Eukaryota</taxon>
        <taxon>Viridiplantae</taxon>
        <taxon>Streptophyta</taxon>
        <taxon>Embryophyta</taxon>
        <taxon>Tracheophyta</taxon>
        <taxon>Spermatophyta</taxon>
        <taxon>Magnoliopsida</taxon>
        <taxon>eudicotyledons</taxon>
        <taxon>Gunneridae</taxon>
        <taxon>Pentapetalae</taxon>
        <taxon>asterids</taxon>
        <taxon>lamiids</taxon>
        <taxon>Solanales</taxon>
        <taxon>Solanaceae</taxon>
        <taxon>Solanoideae</taxon>
        <taxon>Datureae</taxon>
        <taxon>Datura</taxon>
    </lineage>
</organism>
<proteinExistence type="predicted"/>
<evidence type="ECO:0000313" key="2">
    <source>
        <dbReference type="EMBL" id="MCD9645295.1"/>
    </source>
</evidence>
<evidence type="ECO:0000313" key="3">
    <source>
        <dbReference type="Proteomes" id="UP000823775"/>
    </source>
</evidence>
<name>A0ABS8VGJ1_DATST</name>
<sequence>MDIFLVANNNVGSTKQYATTKWASMPIQQSNSCVENKNGEKKTIKTTKKKNGEKETMKAKVEGEEHGLQISQSFRQNTFDSQKGIKMCDNITDTGCSHDRLNQDHTPGFNSYHTPEDSRSLHMDGT</sequence>
<accession>A0ABS8VGJ1</accession>
<feature type="compositionally biased region" description="Basic and acidic residues" evidence="1">
    <location>
        <begin position="114"/>
        <end position="126"/>
    </location>
</feature>
<evidence type="ECO:0000256" key="1">
    <source>
        <dbReference type="SAM" id="MobiDB-lite"/>
    </source>
</evidence>
<comment type="caution">
    <text evidence="2">The sequence shown here is derived from an EMBL/GenBank/DDBJ whole genome shotgun (WGS) entry which is preliminary data.</text>
</comment>